<feature type="transmembrane region" description="Helical" evidence="1">
    <location>
        <begin position="6"/>
        <end position="22"/>
    </location>
</feature>
<protein>
    <submittedName>
        <fullName evidence="2">Uncharacterized protein</fullName>
    </submittedName>
</protein>
<feature type="transmembrane region" description="Helical" evidence="1">
    <location>
        <begin position="65"/>
        <end position="89"/>
    </location>
</feature>
<keyword evidence="1" id="KW-0812">Transmembrane</keyword>
<evidence type="ECO:0000313" key="2">
    <source>
        <dbReference type="EMBL" id="NVD45835.1"/>
    </source>
</evidence>
<organism evidence="2 3">
    <name type="scientific">Qipengyuania atrilutea</name>
    <dbReference type="NCBI Taxonomy" id="2744473"/>
    <lineage>
        <taxon>Bacteria</taxon>
        <taxon>Pseudomonadati</taxon>
        <taxon>Pseudomonadota</taxon>
        <taxon>Alphaproteobacteria</taxon>
        <taxon>Sphingomonadales</taxon>
        <taxon>Erythrobacteraceae</taxon>
        <taxon>Qipengyuania</taxon>
    </lineage>
</organism>
<keyword evidence="3" id="KW-1185">Reference proteome</keyword>
<name>A0A850H968_9SPHN</name>
<keyword evidence="1" id="KW-1133">Transmembrane helix</keyword>
<proteinExistence type="predicted"/>
<sequence length="150" mass="17271">MGQTVLMGLFWQYIGQVLAFTFRGSVRQTDSWQIVAGGTALPSLALGAIYGLLGRDMPTIEQAEWATYFGYGLITWLAIRFLIAPFFIWKEQHEETAKLRLELSKPEQMIMQRLATHRAKARAKLAAELEDFQTHSFLKSLKRMKKPRRH</sequence>
<keyword evidence="1" id="KW-0472">Membrane</keyword>
<dbReference type="RefSeq" id="WP_176268140.1">
    <property type="nucleotide sequence ID" value="NZ_JABWGV010000005.1"/>
</dbReference>
<evidence type="ECO:0000256" key="1">
    <source>
        <dbReference type="SAM" id="Phobius"/>
    </source>
</evidence>
<evidence type="ECO:0000313" key="3">
    <source>
        <dbReference type="Proteomes" id="UP000561438"/>
    </source>
</evidence>
<feature type="transmembrane region" description="Helical" evidence="1">
    <location>
        <begin position="34"/>
        <end position="53"/>
    </location>
</feature>
<dbReference type="Proteomes" id="UP000561438">
    <property type="component" value="Unassembled WGS sequence"/>
</dbReference>
<dbReference type="AlphaFoldDB" id="A0A850H968"/>
<comment type="caution">
    <text evidence="2">The sequence shown here is derived from an EMBL/GenBank/DDBJ whole genome shotgun (WGS) entry which is preliminary data.</text>
</comment>
<dbReference type="EMBL" id="JABWGV010000005">
    <property type="protein sequence ID" value="NVD45835.1"/>
    <property type="molecule type" value="Genomic_DNA"/>
</dbReference>
<reference evidence="2 3" key="1">
    <citation type="submission" date="2020-06" db="EMBL/GenBank/DDBJ databases">
        <title>Altererythrobacter sp. HHU K3-1.</title>
        <authorList>
            <person name="Zhang D."/>
            <person name="Xue H."/>
        </authorList>
    </citation>
    <scope>NUCLEOTIDE SEQUENCE [LARGE SCALE GENOMIC DNA]</scope>
    <source>
        <strain evidence="2 3">HHU K3-1</strain>
    </source>
</reference>
<accession>A0A850H968</accession>
<gene>
    <name evidence="2" type="ORF">HUV48_12540</name>
</gene>